<dbReference type="GO" id="GO:0042302">
    <property type="term" value="F:structural constituent of cuticle"/>
    <property type="evidence" value="ECO:0007669"/>
    <property type="project" value="InterPro"/>
</dbReference>
<evidence type="ECO:0000259" key="3">
    <source>
        <dbReference type="SMART" id="SM01088"/>
    </source>
</evidence>
<dbReference type="STRING" id="6313.A0A0K0CVC9"/>
<feature type="region of interest" description="Disordered" evidence="2">
    <location>
        <begin position="184"/>
        <end position="338"/>
    </location>
</feature>
<evidence type="ECO:0000313" key="5">
    <source>
        <dbReference type="WBParaSite" id="ACAC_0000127101-mRNA-1"/>
    </source>
</evidence>
<dbReference type="InterPro" id="IPR002486">
    <property type="entry name" value="Col_cuticle_N"/>
</dbReference>
<dbReference type="SMART" id="SM01088">
    <property type="entry name" value="Col_cuticle_N"/>
    <property type="match status" value="1"/>
</dbReference>
<dbReference type="InterPro" id="IPR008160">
    <property type="entry name" value="Collagen"/>
</dbReference>
<accession>A0A0K0CVC9</accession>
<protein>
    <submittedName>
        <fullName evidence="5">Col_cuticle_N domain-containing protein</fullName>
    </submittedName>
</protein>
<dbReference type="PANTHER" id="PTHR24637:SF328">
    <property type="entry name" value="NEMATODE CUTICLE COLLAGEN N-TERMINAL DOMAIN-CONTAINING PROTEIN"/>
    <property type="match status" value="1"/>
</dbReference>
<evidence type="ECO:0000256" key="2">
    <source>
        <dbReference type="SAM" id="MobiDB-lite"/>
    </source>
</evidence>
<evidence type="ECO:0000256" key="1">
    <source>
        <dbReference type="ARBA" id="ARBA00022737"/>
    </source>
</evidence>
<dbReference type="Pfam" id="PF01484">
    <property type="entry name" value="Col_cuticle_N"/>
    <property type="match status" value="1"/>
</dbReference>
<dbReference type="WBParaSite" id="ACAC_0000127101-mRNA-1">
    <property type="protein sequence ID" value="ACAC_0000127101-mRNA-1"/>
    <property type="gene ID" value="ACAC_0000127101"/>
</dbReference>
<organism evidence="4 5">
    <name type="scientific">Angiostrongylus cantonensis</name>
    <name type="common">Rat lungworm</name>
    <dbReference type="NCBI Taxonomy" id="6313"/>
    <lineage>
        <taxon>Eukaryota</taxon>
        <taxon>Metazoa</taxon>
        <taxon>Ecdysozoa</taxon>
        <taxon>Nematoda</taxon>
        <taxon>Chromadorea</taxon>
        <taxon>Rhabditida</taxon>
        <taxon>Rhabditina</taxon>
        <taxon>Rhabditomorpha</taxon>
        <taxon>Strongyloidea</taxon>
        <taxon>Metastrongylidae</taxon>
        <taxon>Angiostrongylus</taxon>
    </lineage>
</organism>
<feature type="region of interest" description="Disordered" evidence="2">
    <location>
        <begin position="142"/>
        <end position="168"/>
    </location>
</feature>
<dbReference type="Proteomes" id="UP000035642">
    <property type="component" value="Unassembled WGS sequence"/>
</dbReference>
<feature type="compositionally biased region" description="Pro residues" evidence="2">
    <location>
        <begin position="187"/>
        <end position="198"/>
    </location>
</feature>
<keyword evidence="4" id="KW-1185">Reference proteome</keyword>
<dbReference type="PANTHER" id="PTHR24637">
    <property type="entry name" value="COLLAGEN"/>
    <property type="match status" value="1"/>
</dbReference>
<sequence>MSPRSVALVATSLGCFALVACLLSFPMILTEISNIHAELDAEIESWKLETDILWRDMHKYGRIRREAYGSSPHRASFSGPQVVLNRMKSDGTKFWNELARFRVPARSENSHFKEMSEDHLINLQQTPNENCNCNLEKTCPPGPPGPKGAPGFDGPEGVPGVPGIDGKDAEDAKALTQQYDGCFNCPHGPPGPPGPTGKPGPRGMRGARGQAATPGRDGQPGFPGTLGAIGVPGPPGEEGPEGEPGENIEHQIGVPGLKGQQGPPGEPGDQGLQGDTGAPGQPGAPGERGPQGEKGDAGTYGPAGEPGEEGEPGKDAEYCPCPKRNVAQNVQATEYQRY</sequence>
<proteinExistence type="predicted"/>
<name>A0A0K0CVC9_ANGCA</name>
<feature type="domain" description="Nematode cuticle collagen N-terminal" evidence="3">
    <location>
        <begin position="5"/>
        <end position="57"/>
    </location>
</feature>
<feature type="compositionally biased region" description="Polar residues" evidence="2">
    <location>
        <begin position="326"/>
        <end position="338"/>
    </location>
</feature>
<reference evidence="4" key="1">
    <citation type="submission" date="2012-09" db="EMBL/GenBank/DDBJ databases">
        <authorList>
            <person name="Martin A.A."/>
        </authorList>
    </citation>
    <scope>NUCLEOTIDE SEQUENCE</scope>
</reference>
<dbReference type="PROSITE" id="PS51257">
    <property type="entry name" value="PROKAR_LIPOPROTEIN"/>
    <property type="match status" value="1"/>
</dbReference>
<evidence type="ECO:0000313" key="4">
    <source>
        <dbReference type="Proteomes" id="UP000035642"/>
    </source>
</evidence>
<feature type="compositionally biased region" description="Low complexity" evidence="2">
    <location>
        <begin position="253"/>
        <end position="273"/>
    </location>
</feature>
<dbReference type="AlphaFoldDB" id="A0A0K0CVC9"/>
<keyword evidence="1" id="KW-0677">Repeat</keyword>
<reference evidence="5" key="2">
    <citation type="submission" date="2017-02" db="UniProtKB">
        <authorList>
            <consortium name="WormBaseParasite"/>
        </authorList>
    </citation>
    <scope>IDENTIFICATION</scope>
</reference>
<dbReference type="Pfam" id="PF01391">
    <property type="entry name" value="Collagen"/>
    <property type="match status" value="2"/>
</dbReference>